<dbReference type="Proteomes" id="UP000245539">
    <property type="component" value="Unassembled WGS sequence"/>
</dbReference>
<organism evidence="2 3">
    <name type="scientific">Leucothrix pacifica</name>
    <dbReference type="NCBI Taxonomy" id="1247513"/>
    <lineage>
        <taxon>Bacteria</taxon>
        <taxon>Pseudomonadati</taxon>
        <taxon>Pseudomonadota</taxon>
        <taxon>Gammaproteobacteria</taxon>
        <taxon>Thiotrichales</taxon>
        <taxon>Thiotrichaceae</taxon>
        <taxon>Leucothrix</taxon>
    </lineage>
</organism>
<name>A0A317CD63_9GAMM</name>
<dbReference type="InterPro" id="IPR013399">
    <property type="entry name" value="CRISPR-assoc_prot_Csy3"/>
</dbReference>
<reference evidence="2 3" key="1">
    <citation type="submission" date="2018-05" db="EMBL/GenBank/DDBJ databases">
        <title>Leucothrix arctica sp. nov., isolated from Arctic seawater.</title>
        <authorList>
            <person name="Choi A."/>
            <person name="Baek K."/>
        </authorList>
    </citation>
    <scope>NUCLEOTIDE SEQUENCE [LARGE SCALE GENOMIC DNA]</scope>
    <source>
        <strain evidence="2 3">JCM 18388</strain>
    </source>
</reference>
<feature type="compositionally biased region" description="Polar residues" evidence="1">
    <location>
        <begin position="48"/>
        <end position="59"/>
    </location>
</feature>
<dbReference type="AlphaFoldDB" id="A0A317CD63"/>
<dbReference type="NCBIfam" id="TIGR02566">
    <property type="entry name" value="cas_Csy3"/>
    <property type="match status" value="1"/>
</dbReference>
<protein>
    <submittedName>
        <fullName evidence="2">Type I-F CRISPR-associated protein Csy3</fullName>
    </submittedName>
</protein>
<dbReference type="EMBL" id="QGKM01000037">
    <property type="protein sequence ID" value="PWQ96476.1"/>
    <property type="molecule type" value="Genomic_DNA"/>
</dbReference>
<evidence type="ECO:0000313" key="2">
    <source>
        <dbReference type="EMBL" id="PWQ96476.1"/>
    </source>
</evidence>
<evidence type="ECO:0000313" key="3">
    <source>
        <dbReference type="Proteomes" id="UP000245539"/>
    </source>
</evidence>
<dbReference type="Pfam" id="PF09615">
    <property type="entry name" value="Cas_Csy3"/>
    <property type="match status" value="1"/>
</dbReference>
<accession>A0A317CD63</accession>
<comment type="caution">
    <text evidence="2">The sequence shown here is derived from an EMBL/GenBank/DDBJ whole genome shotgun (WGS) entry which is preliminary data.</text>
</comment>
<dbReference type="RefSeq" id="WP_109838092.1">
    <property type="nucleotide sequence ID" value="NZ_QGKM01000037.1"/>
</dbReference>
<gene>
    <name evidence="2" type="primary">csy3</name>
    <name evidence="2" type="ORF">DKW60_13030</name>
</gene>
<dbReference type="OrthoDB" id="240864at2"/>
<keyword evidence="3" id="KW-1185">Reference proteome</keyword>
<evidence type="ECO:0000256" key="1">
    <source>
        <dbReference type="SAM" id="MobiDB-lite"/>
    </source>
</evidence>
<sequence>MANDKKAISLPSILAFERKLEVSDALMYAGEWDDVKQSDSGKWQPIKITTRQNRSTQSAYGIKDEAKTQPNPVSSDSQDANLPHDRDTLKVSFTLRVIGNVASPFSCNEPAFEKALAEKVTDFKDIGLKELAYRYAHNIASGRFLWRNRVCAESVLVKTELSDGKGSFEFNGYDFPLNDFSAKRNNADLEELADAIFQGLSSESDFVCVKVDAYVRLGNGQHVFPSQEMNMGEKKKVLFKLDNCAALHSVKVGNAIRTIDDWYVNAKVPIAIEPYGSVTQRGEAYRPSKNDLYTLMLDWVNDKEISDEQRCFVLANFIRGGVFGGKSD</sequence>
<proteinExistence type="predicted"/>
<feature type="region of interest" description="Disordered" evidence="1">
    <location>
        <begin position="48"/>
        <end position="83"/>
    </location>
</feature>
<feature type="compositionally biased region" description="Polar residues" evidence="1">
    <location>
        <begin position="68"/>
        <end position="80"/>
    </location>
</feature>